<keyword evidence="2" id="KW-0175">Coiled coil</keyword>
<sequence>MAMRGRDEYEDLDEYEDEYEDEEDQEDAEEEYEDEVHQPTEQELEYLELRQKLKESIRKQMKKDPSSSIANSREKKSSLPYSNFGSFFGPSQPVIAQRVIEESKSLLENPQLAESISKPKLSNHKVHASASSGSSSRLNGHPTKTNKVMQTQTKVQMLKNTRDYSFLLSDDAEIPAPKKEPHSRNVSLSRPEGRSAQLPLKSKEFSSNNGKKVLNSGEGSRAVPSDKQMKPRGPHSSSSAGKPTTSMDYRKQNGSNNGMDYRKQNGSNNGMDYRKQNGSNNGMDYRKQNGSNNGMDYRKQNGSNNGIGPGRPQLSRPQMPKSLPPKTYNNSSERKSAPPSAKNASPVMHKPNVSRSQQSAQKQTLDRRRELQESLKGKPTSRQPIKQPPAKGPSRVTSQQENRKKRPARKHPDEDAEDVEAISMIRKMFGYNPRKYADVDDDSDMEANFDDILKEERRSAKIAAREDEEELRKLEEEERRQRMRKEAKKRKLS</sequence>
<evidence type="ECO:0000256" key="3">
    <source>
        <dbReference type="SAM" id="MobiDB-lite"/>
    </source>
</evidence>
<dbReference type="EMBL" id="LNRQ01000007">
    <property type="protein sequence ID" value="KZM88768.1"/>
    <property type="molecule type" value="Genomic_DNA"/>
</dbReference>
<feature type="region of interest" description="Disordered" evidence="3">
    <location>
        <begin position="462"/>
        <end position="493"/>
    </location>
</feature>
<dbReference type="GO" id="GO:0003677">
    <property type="term" value="F:DNA binding"/>
    <property type="evidence" value="ECO:0007669"/>
    <property type="project" value="TreeGrafter"/>
</dbReference>
<dbReference type="GO" id="GO:0006334">
    <property type="term" value="P:nucleosome assembly"/>
    <property type="evidence" value="ECO:0007669"/>
    <property type="project" value="TreeGrafter"/>
</dbReference>
<proteinExistence type="inferred from homology"/>
<gene>
    <name evidence="4" type="ORF">DCAR_025843</name>
</gene>
<comment type="similarity">
    <text evidence="1">Belongs to the SPT2 family.</text>
</comment>
<feature type="region of interest" description="Disordered" evidence="3">
    <location>
        <begin position="169"/>
        <end position="419"/>
    </location>
</feature>
<feature type="region of interest" description="Disordered" evidence="3">
    <location>
        <begin position="56"/>
        <end position="86"/>
    </location>
</feature>
<dbReference type="OMA" id="ATNGYHR"/>
<dbReference type="Pfam" id="PF08243">
    <property type="entry name" value="SPT2"/>
    <property type="match status" value="1"/>
</dbReference>
<evidence type="ECO:0008006" key="5">
    <source>
        <dbReference type="Google" id="ProtNLM"/>
    </source>
</evidence>
<feature type="compositionally biased region" description="Polar residues" evidence="3">
    <location>
        <begin position="235"/>
        <end position="306"/>
    </location>
</feature>
<dbReference type="GO" id="GO:0006360">
    <property type="term" value="P:transcription by RNA polymerase I"/>
    <property type="evidence" value="ECO:0007669"/>
    <property type="project" value="TreeGrafter"/>
</dbReference>
<evidence type="ECO:0000313" key="4">
    <source>
        <dbReference type="EMBL" id="KZM88768.1"/>
    </source>
</evidence>
<dbReference type="Gramene" id="KZM88768">
    <property type="protein sequence ID" value="KZM88768"/>
    <property type="gene ID" value="DCAR_025843"/>
</dbReference>
<feature type="region of interest" description="Disordered" evidence="3">
    <location>
        <begin position="1"/>
        <end position="43"/>
    </location>
</feature>
<dbReference type="GO" id="GO:0005730">
    <property type="term" value="C:nucleolus"/>
    <property type="evidence" value="ECO:0007669"/>
    <property type="project" value="TreeGrafter"/>
</dbReference>
<feature type="compositionally biased region" description="Acidic residues" evidence="3">
    <location>
        <begin position="8"/>
        <end position="34"/>
    </location>
</feature>
<dbReference type="STRING" id="79200.A0A164UE49"/>
<feature type="compositionally biased region" description="Basic and acidic residues" evidence="3">
    <location>
        <begin position="56"/>
        <end position="65"/>
    </location>
</feature>
<feature type="region of interest" description="Disordered" evidence="3">
    <location>
        <begin position="114"/>
        <end position="157"/>
    </location>
</feature>
<dbReference type="SMART" id="SM00784">
    <property type="entry name" value="SPT2"/>
    <property type="match status" value="1"/>
</dbReference>
<evidence type="ECO:0000256" key="2">
    <source>
        <dbReference type="ARBA" id="ARBA00023054"/>
    </source>
</evidence>
<dbReference type="AlphaFoldDB" id="A0A164UE49"/>
<reference evidence="4" key="1">
    <citation type="journal article" date="2016" name="Nat. Genet.">
        <title>A high-quality carrot genome assembly provides new insights into carotenoid accumulation and asterid genome evolution.</title>
        <authorList>
            <person name="Iorizzo M."/>
            <person name="Ellison S."/>
            <person name="Senalik D."/>
            <person name="Zeng P."/>
            <person name="Satapoomin P."/>
            <person name="Huang J."/>
            <person name="Bowman M."/>
            <person name="Iovene M."/>
            <person name="Sanseverino W."/>
            <person name="Cavagnaro P."/>
            <person name="Yildiz M."/>
            <person name="Macko-Podgorni A."/>
            <person name="Moranska E."/>
            <person name="Grzebelus E."/>
            <person name="Grzebelus D."/>
            <person name="Ashrafi H."/>
            <person name="Zheng Z."/>
            <person name="Cheng S."/>
            <person name="Spooner D."/>
            <person name="Van Deynze A."/>
            <person name="Simon P."/>
        </authorList>
    </citation>
    <scope>NUCLEOTIDE SEQUENCE [LARGE SCALE GENOMIC DNA]</scope>
    <source>
        <tissue evidence="4">Leaf</tissue>
    </source>
</reference>
<comment type="caution">
    <text evidence="4">The sequence shown here is derived from an EMBL/GenBank/DDBJ whole genome shotgun (WGS) entry which is preliminary data.</text>
</comment>
<dbReference type="PANTHER" id="PTHR22691">
    <property type="entry name" value="YEAST SPT2-RELATED"/>
    <property type="match status" value="1"/>
</dbReference>
<evidence type="ECO:0000256" key="1">
    <source>
        <dbReference type="ARBA" id="ARBA00006461"/>
    </source>
</evidence>
<protein>
    <recommendedName>
        <fullName evidence="5">Protein SPT2 homolog</fullName>
    </recommendedName>
</protein>
<name>A0A164UE49_DAUCS</name>
<feature type="compositionally biased region" description="Basic residues" evidence="3">
    <location>
        <begin position="481"/>
        <end position="493"/>
    </location>
</feature>
<feature type="compositionally biased region" description="Polar residues" evidence="3">
    <location>
        <begin position="142"/>
        <end position="157"/>
    </location>
</feature>
<organism evidence="4">
    <name type="scientific">Daucus carota subsp. sativus</name>
    <name type="common">Carrot</name>
    <dbReference type="NCBI Taxonomy" id="79200"/>
    <lineage>
        <taxon>Eukaryota</taxon>
        <taxon>Viridiplantae</taxon>
        <taxon>Streptophyta</taxon>
        <taxon>Embryophyta</taxon>
        <taxon>Tracheophyta</taxon>
        <taxon>Spermatophyta</taxon>
        <taxon>Magnoliopsida</taxon>
        <taxon>eudicotyledons</taxon>
        <taxon>Gunneridae</taxon>
        <taxon>Pentapetalae</taxon>
        <taxon>asterids</taxon>
        <taxon>campanulids</taxon>
        <taxon>Apiales</taxon>
        <taxon>Apiaceae</taxon>
        <taxon>Apioideae</taxon>
        <taxon>Scandiceae</taxon>
        <taxon>Daucinae</taxon>
        <taxon>Daucus</taxon>
        <taxon>Daucus sect. Daucus</taxon>
    </lineage>
</organism>
<feature type="compositionally biased region" description="Basic and acidic residues" evidence="3">
    <location>
        <begin position="364"/>
        <end position="376"/>
    </location>
</feature>
<dbReference type="GO" id="GO:0042393">
    <property type="term" value="F:histone binding"/>
    <property type="evidence" value="ECO:0007669"/>
    <property type="project" value="TreeGrafter"/>
</dbReference>
<dbReference type="PANTHER" id="PTHR22691:SF8">
    <property type="entry name" value="PROTEIN SPT2 HOMOLOG"/>
    <property type="match status" value="1"/>
</dbReference>
<accession>A0A164UE49</accession>
<dbReference type="InterPro" id="IPR013256">
    <property type="entry name" value="Chromatin_SPT2"/>
</dbReference>
<feature type="compositionally biased region" description="Basic and acidic residues" evidence="3">
    <location>
        <begin position="462"/>
        <end position="480"/>
    </location>
</feature>
<feature type="compositionally biased region" description="Polar residues" evidence="3">
    <location>
        <begin position="353"/>
        <end position="363"/>
    </location>
</feature>